<keyword evidence="3" id="KW-1185">Reference proteome</keyword>
<feature type="region of interest" description="Disordered" evidence="1">
    <location>
        <begin position="42"/>
        <end position="95"/>
    </location>
</feature>
<protein>
    <submittedName>
        <fullName evidence="2">Uncharacterized protein</fullName>
    </submittedName>
</protein>
<gene>
    <name evidence="2" type="ORF">CAUJ_LOCUS5782</name>
</gene>
<organism evidence="2 3">
    <name type="scientific">Caenorhabditis auriculariae</name>
    <dbReference type="NCBI Taxonomy" id="2777116"/>
    <lineage>
        <taxon>Eukaryota</taxon>
        <taxon>Metazoa</taxon>
        <taxon>Ecdysozoa</taxon>
        <taxon>Nematoda</taxon>
        <taxon>Chromadorea</taxon>
        <taxon>Rhabditida</taxon>
        <taxon>Rhabditina</taxon>
        <taxon>Rhabditomorpha</taxon>
        <taxon>Rhabditoidea</taxon>
        <taxon>Rhabditidae</taxon>
        <taxon>Peloderinae</taxon>
        <taxon>Caenorhabditis</taxon>
    </lineage>
</organism>
<evidence type="ECO:0000313" key="2">
    <source>
        <dbReference type="EMBL" id="CAD6189863.1"/>
    </source>
</evidence>
<proteinExistence type="predicted"/>
<reference evidence="2" key="1">
    <citation type="submission" date="2020-10" db="EMBL/GenBank/DDBJ databases">
        <authorList>
            <person name="Kikuchi T."/>
        </authorList>
    </citation>
    <scope>NUCLEOTIDE SEQUENCE</scope>
    <source>
        <strain evidence="2">NKZ352</strain>
    </source>
</reference>
<evidence type="ECO:0000256" key="1">
    <source>
        <dbReference type="SAM" id="MobiDB-lite"/>
    </source>
</evidence>
<dbReference type="EMBL" id="CAJGYM010000012">
    <property type="protein sequence ID" value="CAD6189863.1"/>
    <property type="molecule type" value="Genomic_DNA"/>
</dbReference>
<accession>A0A8S1H3T1</accession>
<sequence length="95" mass="10531">MSSTTTPVEALARLCFAPRKPRVQKAFAKIKNRAVRKLINDDIEANKSPEKPFQGFAKLSASTESLENGSNTDSDEEKAEKIDSKPKNQTLIPQK</sequence>
<feature type="compositionally biased region" description="Polar residues" evidence="1">
    <location>
        <begin position="60"/>
        <end position="72"/>
    </location>
</feature>
<dbReference type="AlphaFoldDB" id="A0A8S1H3T1"/>
<evidence type="ECO:0000313" key="3">
    <source>
        <dbReference type="Proteomes" id="UP000835052"/>
    </source>
</evidence>
<dbReference type="Proteomes" id="UP000835052">
    <property type="component" value="Unassembled WGS sequence"/>
</dbReference>
<name>A0A8S1H3T1_9PELO</name>
<comment type="caution">
    <text evidence="2">The sequence shown here is derived from an EMBL/GenBank/DDBJ whole genome shotgun (WGS) entry which is preliminary data.</text>
</comment>